<sequence>MSRHNLRMRDYLFVTREARSRLLEQGLPRRSTLRPDIKQRRDAREDRQRLRELIGEDPYPQPAGLPIVAVQIGERFRPALAADRLHAALGETRPLLGWALAVIRRHGLRPQHDFVLPRQEGGHVLWFTLEAARRIAAASDSAIVEQLTQWQSLHGADACHRQSTN</sequence>
<dbReference type="EMBL" id="MTBD01000119">
    <property type="protein sequence ID" value="PRP68524.1"/>
    <property type="molecule type" value="Genomic_DNA"/>
</dbReference>
<comment type="caution">
    <text evidence="2">The sequence shown here is derived from an EMBL/GenBank/DDBJ whole genome shotgun (WGS) entry which is preliminary data.</text>
</comment>
<evidence type="ECO:0000313" key="3">
    <source>
        <dbReference type="Proteomes" id="UP000239469"/>
    </source>
</evidence>
<protein>
    <submittedName>
        <fullName evidence="2">Uncharacterized protein</fullName>
    </submittedName>
</protein>
<organism evidence="2 3">
    <name type="scientific">Chromobacterium amazonense</name>
    <dbReference type="NCBI Taxonomy" id="1382803"/>
    <lineage>
        <taxon>Bacteria</taxon>
        <taxon>Pseudomonadati</taxon>
        <taxon>Pseudomonadota</taxon>
        <taxon>Betaproteobacteria</taxon>
        <taxon>Neisseriales</taxon>
        <taxon>Chromobacteriaceae</taxon>
        <taxon>Chromobacterium</taxon>
    </lineage>
</organism>
<gene>
    <name evidence="2" type="ORF">BUE93_20535</name>
    <name evidence="1" type="ORF">BUE93_21920</name>
</gene>
<evidence type="ECO:0000313" key="2">
    <source>
        <dbReference type="EMBL" id="PRP68835.1"/>
    </source>
</evidence>
<name>A0A2S9WZD4_9NEIS</name>
<evidence type="ECO:0000313" key="1">
    <source>
        <dbReference type="EMBL" id="PRP68524.1"/>
    </source>
</evidence>
<reference evidence="2 3" key="1">
    <citation type="submission" date="2017-01" db="EMBL/GenBank/DDBJ databases">
        <title>New insights into the genetic diversity of Chromobacterium isolated from tropical freshwater lake.</title>
        <authorList>
            <person name="Santos A.B."/>
            <person name="Nascimento A.M."/>
            <person name="Da Silva P.C."/>
        </authorList>
    </citation>
    <scope>NUCLEOTIDE SEQUENCE [LARGE SCALE GENOMIC DNA]</scope>
    <source>
        <strain evidence="2 3">56AF</strain>
    </source>
</reference>
<dbReference type="AlphaFoldDB" id="A0A2S9WZD4"/>
<dbReference type="Proteomes" id="UP000239469">
    <property type="component" value="Unassembled WGS sequence"/>
</dbReference>
<dbReference type="EMBL" id="MTBD01000037">
    <property type="protein sequence ID" value="PRP68835.1"/>
    <property type="molecule type" value="Genomic_DNA"/>
</dbReference>
<proteinExistence type="predicted"/>
<accession>A0A2S9WZD4</accession>